<proteinExistence type="predicted"/>
<accession>A0A9D4N3K1</accession>
<name>A0A9D4N3K1_DREPO</name>
<protein>
    <submittedName>
        <fullName evidence="1">Uncharacterized protein</fullName>
    </submittedName>
</protein>
<dbReference type="Proteomes" id="UP000828390">
    <property type="component" value="Unassembled WGS sequence"/>
</dbReference>
<reference evidence="1" key="2">
    <citation type="submission" date="2020-11" db="EMBL/GenBank/DDBJ databases">
        <authorList>
            <person name="McCartney M.A."/>
            <person name="Auch B."/>
            <person name="Kono T."/>
            <person name="Mallez S."/>
            <person name="Becker A."/>
            <person name="Gohl D.M."/>
            <person name="Silverstein K.A.T."/>
            <person name="Koren S."/>
            <person name="Bechman K.B."/>
            <person name="Herman A."/>
            <person name="Abrahante J.E."/>
            <person name="Garbe J."/>
        </authorList>
    </citation>
    <scope>NUCLEOTIDE SEQUENCE</scope>
    <source>
        <strain evidence="1">Duluth1</strain>
        <tissue evidence="1">Whole animal</tissue>
    </source>
</reference>
<reference evidence="1" key="1">
    <citation type="journal article" date="2019" name="bioRxiv">
        <title>The Genome of the Zebra Mussel, Dreissena polymorpha: A Resource for Invasive Species Research.</title>
        <authorList>
            <person name="McCartney M.A."/>
            <person name="Auch B."/>
            <person name="Kono T."/>
            <person name="Mallez S."/>
            <person name="Zhang Y."/>
            <person name="Obille A."/>
            <person name="Becker A."/>
            <person name="Abrahante J.E."/>
            <person name="Garbe J."/>
            <person name="Badalamenti J.P."/>
            <person name="Herman A."/>
            <person name="Mangelson H."/>
            <person name="Liachko I."/>
            <person name="Sullivan S."/>
            <person name="Sone E.D."/>
            <person name="Koren S."/>
            <person name="Silverstein K.A.T."/>
            <person name="Beckman K.B."/>
            <person name="Gohl D.M."/>
        </authorList>
    </citation>
    <scope>NUCLEOTIDE SEQUENCE</scope>
    <source>
        <strain evidence="1">Duluth1</strain>
        <tissue evidence="1">Whole animal</tissue>
    </source>
</reference>
<comment type="caution">
    <text evidence="1">The sequence shown here is derived from an EMBL/GenBank/DDBJ whole genome shotgun (WGS) entry which is preliminary data.</text>
</comment>
<evidence type="ECO:0000313" key="2">
    <source>
        <dbReference type="Proteomes" id="UP000828390"/>
    </source>
</evidence>
<sequence>MTDLHTAWLDSYYFVNTGPERENGTRMEADVLMEEAIMYKKQLGIDAYSLGILAKTLNKEAT</sequence>
<dbReference type="AlphaFoldDB" id="A0A9D4N3K1"/>
<gene>
    <name evidence="1" type="ORF">DPMN_013043</name>
</gene>
<evidence type="ECO:0000313" key="1">
    <source>
        <dbReference type="EMBL" id="KAH3888997.1"/>
    </source>
</evidence>
<dbReference type="EMBL" id="JAIWYP010000001">
    <property type="protein sequence ID" value="KAH3888997.1"/>
    <property type="molecule type" value="Genomic_DNA"/>
</dbReference>
<keyword evidence="2" id="KW-1185">Reference proteome</keyword>
<organism evidence="1 2">
    <name type="scientific">Dreissena polymorpha</name>
    <name type="common">Zebra mussel</name>
    <name type="synonym">Mytilus polymorpha</name>
    <dbReference type="NCBI Taxonomy" id="45954"/>
    <lineage>
        <taxon>Eukaryota</taxon>
        <taxon>Metazoa</taxon>
        <taxon>Spiralia</taxon>
        <taxon>Lophotrochozoa</taxon>
        <taxon>Mollusca</taxon>
        <taxon>Bivalvia</taxon>
        <taxon>Autobranchia</taxon>
        <taxon>Heteroconchia</taxon>
        <taxon>Euheterodonta</taxon>
        <taxon>Imparidentia</taxon>
        <taxon>Neoheterodontei</taxon>
        <taxon>Myida</taxon>
        <taxon>Dreissenoidea</taxon>
        <taxon>Dreissenidae</taxon>
        <taxon>Dreissena</taxon>
    </lineage>
</organism>